<feature type="domain" description="Reverse transcriptase/retrotransposon-derived protein RNase H-like" evidence="3">
    <location>
        <begin position="168"/>
        <end position="226"/>
    </location>
</feature>
<evidence type="ECO:0000256" key="2">
    <source>
        <dbReference type="SAM" id="MobiDB-lite"/>
    </source>
</evidence>
<dbReference type="Gene3D" id="3.30.70.270">
    <property type="match status" value="2"/>
</dbReference>
<evidence type="ECO:0000259" key="3">
    <source>
        <dbReference type="Pfam" id="PF17919"/>
    </source>
</evidence>
<keyword evidence="1" id="KW-0511">Multifunctional enzyme</keyword>
<dbReference type="InterPro" id="IPR043502">
    <property type="entry name" value="DNA/RNA_pol_sf"/>
</dbReference>
<dbReference type="InterPro" id="IPR050951">
    <property type="entry name" value="Retrovirus_Pol_polyprotein"/>
</dbReference>
<dbReference type="InterPro" id="IPR043128">
    <property type="entry name" value="Rev_trsase/Diguanyl_cyclase"/>
</dbReference>
<accession>A0A6G0IIL9</accession>
<evidence type="ECO:0000313" key="4">
    <source>
        <dbReference type="EMBL" id="KAE8291359.1"/>
    </source>
</evidence>
<reference evidence="4 5" key="1">
    <citation type="submission" date="2019-07" db="EMBL/GenBank/DDBJ databases">
        <title>Chromosome genome assembly for large yellow croaker.</title>
        <authorList>
            <person name="Xiao S."/>
        </authorList>
    </citation>
    <scope>NUCLEOTIDE SEQUENCE [LARGE SCALE GENOMIC DNA]</scope>
    <source>
        <strain evidence="4">JMULYC20181020</strain>
        <tissue evidence="4">Muscle</tissue>
    </source>
</reference>
<sequence length="239" mass="27093">MSQEEEQPPQPHDNPQTHAKPSATFLINPPESFDFSKPHDWEKWIRRFKRFGVASDLDKSTQANQAEHNGRVHAVLYRAQAAGITLNTAKCEFSKTTVKFLGYVILANGVSPDPEKTRAVREMDPPQNISELRSFPGMVNQLGKFVPNLAEKDKALKDLLSKKNQWFWGPDQCKAFTSLKQELSSTPVLQLYDPKKNLKISADASSYGLGGVLLQEHQGIWVPVAQNNATLRWKNWRWP</sequence>
<dbReference type="EMBL" id="REGW02000010">
    <property type="protein sequence ID" value="KAE8291359.1"/>
    <property type="molecule type" value="Genomic_DNA"/>
</dbReference>
<dbReference type="GO" id="GO:0003824">
    <property type="term" value="F:catalytic activity"/>
    <property type="evidence" value="ECO:0007669"/>
    <property type="project" value="UniProtKB-KW"/>
</dbReference>
<name>A0A6G0IIL9_LARCR</name>
<dbReference type="FunFam" id="3.30.70.270:FF:000020">
    <property type="entry name" value="Transposon Tf2-6 polyprotein-like Protein"/>
    <property type="match status" value="1"/>
</dbReference>
<gene>
    <name evidence="4" type="ORF">D5F01_LYC10958</name>
</gene>
<comment type="caution">
    <text evidence="4">The sequence shown here is derived from an EMBL/GenBank/DDBJ whole genome shotgun (WGS) entry which is preliminary data.</text>
</comment>
<evidence type="ECO:0000313" key="5">
    <source>
        <dbReference type="Proteomes" id="UP000424527"/>
    </source>
</evidence>
<organism evidence="4 5">
    <name type="scientific">Larimichthys crocea</name>
    <name type="common">Large yellow croaker</name>
    <name type="synonym">Pseudosciaena crocea</name>
    <dbReference type="NCBI Taxonomy" id="215358"/>
    <lineage>
        <taxon>Eukaryota</taxon>
        <taxon>Metazoa</taxon>
        <taxon>Chordata</taxon>
        <taxon>Craniata</taxon>
        <taxon>Vertebrata</taxon>
        <taxon>Euteleostomi</taxon>
        <taxon>Actinopterygii</taxon>
        <taxon>Neopterygii</taxon>
        <taxon>Teleostei</taxon>
        <taxon>Neoteleostei</taxon>
        <taxon>Acanthomorphata</taxon>
        <taxon>Eupercaria</taxon>
        <taxon>Sciaenidae</taxon>
        <taxon>Larimichthys</taxon>
    </lineage>
</organism>
<dbReference type="Proteomes" id="UP000424527">
    <property type="component" value="Unassembled WGS sequence"/>
</dbReference>
<proteinExistence type="predicted"/>
<dbReference type="SUPFAM" id="SSF56672">
    <property type="entry name" value="DNA/RNA polymerases"/>
    <property type="match status" value="1"/>
</dbReference>
<dbReference type="PANTHER" id="PTHR37984:SF5">
    <property type="entry name" value="PROTEIN NYNRIN-LIKE"/>
    <property type="match status" value="1"/>
</dbReference>
<keyword evidence="5" id="KW-1185">Reference proteome</keyword>
<dbReference type="Pfam" id="PF17919">
    <property type="entry name" value="RT_RNaseH_2"/>
    <property type="match status" value="1"/>
</dbReference>
<dbReference type="InterPro" id="IPR041577">
    <property type="entry name" value="RT_RNaseH_2"/>
</dbReference>
<evidence type="ECO:0000256" key="1">
    <source>
        <dbReference type="ARBA" id="ARBA00023268"/>
    </source>
</evidence>
<feature type="region of interest" description="Disordered" evidence="2">
    <location>
        <begin position="1"/>
        <end position="29"/>
    </location>
</feature>
<protein>
    <recommendedName>
        <fullName evidence="3">Reverse transcriptase/retrotransposon-derived protein RNase H-like domain-containing protein</fullName>
    </recommendedName>
</protein>
<dbReference type="PANTHER" id="PTHR37984">
    <property type="entry name" value="PROTEIN CBG26694"/>
    <property type="match status" value="1"/>
</dbReference>
<dbReference type="AlphaFoldDB" id="A0A6G0IIL9"/>